<protein>
    <submittedName>
        <fullName evidence="2">Uncharacterized protein</fullName>
    </submittedName>
</protein>
<evidence type="ECO:0000313" key="3">
    <source>
        <dbReference type="Proteomes" id="UP000250088"/>
    </source>
</evidence>
<feature type="region of interest" description="Disordered" evidence="1">
    <location>
        <begin position="40"/>
        <end position="71"/>
    </location>
</feature>
<feature type="compositionally biased region" description="Basic and acidic residues" evidence="1">
    <location>
        <begin position="59"/>
        <end position="71"/>
    </location>
</feature>
<proteinExistence type="predicted"/>
<reference evidence="3" key="1">
    <citation type="submission" date="2017-02" db="EMBL/GenBank/DDBJ databases">
        <title>Natronthermophilus aegyptiacus gen. nov.,sp. nov., an aerobic, extremely halophilic alkalithermophilic archaeon isolated from the athalassohaline Wadi An Natrun, Egypt.</title>
        <authorList>
            <person name="Zhao B."/>
        </authorList>
    </citation>
    <scope>NUCLEOTIDE SEQUENCE [LARGE SCALE GENOMIC DNA]</scope>
    <source>
        <strain evidence="3">JW/NM-HA 15</strain>
    </source>
</reference>
<evidence type="ECO:0000256" key="1">
    <source>
        <dbReference type="SAM" id="MobiDB-lite"/>
    </source>
</evidence>
<accession>A0A2Z2HTU7</accession>
<keyword evidence="3" id="KW-1185">Reference proteome</keyword>
<dbReference type="AlphaFoldDB" id="A0A2Z2HTU7"/>
<name>A0A2Z2HTU7_9EURY</name>
<dbReference type="Proteomes" id="UP000250088">
    <property type="component" value="Chromosome"/>
</dbReference>
<dbReference type="KEGG" id="naj:B1756_07180"/>
<sequence>MTIGNRSAGRVLLRVGAGLDSTTQIERVPEPLGRRLTCTPTRRSAERGFGLSRPGATETADHDHDHEYESQ</sequence>
<gene>
    <name evidence="2" type="ORF">B1756_07180</name>
</gene>
<dbReference type="EMBL" id="CP019893">
    <property type="protein sequence ID" value="ARS89545.1"/>
    <property type="molecule type" value="Genomic_DNA"/>
</dbReference>
<evidence type="ECO:0000313" key="2">
    <source>
        <dbReference type="EMBL" id="ARS89545.1"/>
    </source>
</evidence>
<organism evidence="2 3">
    <name type="scientific">Natrarchaeobaculum aegyptiacum</name>
    <dbReference type="NCBI Taxonomy" id="745377"/>
    <lineage>
        <taxon>Archaea</taxon>
        <taxon>Methanobacteriati</taxon>
        <taxon>Methanobacteriota</taxon>
        <taxon>Stenosarchaea group</taxon>
        <taxon>Halobacteria</taxon>
        <taxon>Halobacteriales</taxon>
        <taxon>Natrialbaceae</taxon>
        <taxon>Natrarchaeobaculum</taxon>
    </lineage>
</organism>